<reference evidence="1 2" key="1">
    <citation type="submission" date="2020-04" db="EMBL/GenBank/DDBJ databases">
        <title>Zoogloea sp. G-4-1-14 isolated from soil.</title>
        <authorList>
            <person name="Dahal R.H."/>
        </authorList>
    </citation>
    <scope>NUCLEOTIDE SEQUENCE [LARGE SCALE GENOMIC DNA]</scope>
    <source>
        <strain evidence="1 2">G-4-1-14</strain>
    </source>
</reference>
<sequence length="261" mass="27286">MLHASDQAAGLRRLFRRTHSAVVAVFACGRRPDALALQTLLALTEGAHRVVVIDEHAPGQGSLLSTAGLPEDGDLLGALEGHHDVTETMREVADGLWVVPAAATVQAASLLDDTHHARLEAGLTELQRRADLLAIHAVGDPRQLTPFARAAARHLLVVEASGVGARSACQWIKGLAAAGAGSLEVAVSGARDRADATALFASLNDFTGRHVGLPLVWRGEVERDALAESMTAPLGERHPAEGASAFIRRLRACSSPASVTG</sequence>
<dbReference type="InterPro" id="IPR027417">
    <property type="entry name" value="P-loop_NTPase"/>
</dbReference>
<dbReference type="EMBL" id="JABBGA010000024">
    <property type="protein sequence ID" value="NML28284.1"/>
    <property type="molecule type" value="Genomic_DNA"/>
</dbReference>
<proteinExistence type="predicted"/>
<dbReference type="RefSeq" id="WP_169147813.1">
    <property type="nucleotide sequence ID" value="NZ_JABBGA010000024.1"/>
</dbReference>
<gene>
    <name evidence="1" type="ORF">HHL15_21200</name>
</gene>
<name>A0A848GAG8_9RHOO</name>
<comment type="caution">
    <text evidence="1">The sequence shown here is derived from an EMBL/GenBank/DDBJ whole genome shotgun (WGS) entry which is preliminary data.</text>
</comment>
<dbReference type="AlphaFoldDB" id="A0A848GAG8"/>
<evidence type="ECO:0000313" key="1">
    <source>
        <dbReference type="EMBL" id="NML28284.1"/>
    </source>
</evidence>
<organism evidence="1 2">
    <name type="scientific">Zoogloea dura</name>
    <dbReference type="NCBI Taxonomy" id="2728840"/>
    <lineage>
        <taxon>Bacteria</taxon>
        <taxon>Pseudomonadati</taxon>
        <taxon>Pseudomonadota</taxon>
        <taxon>Betaproteobacteria</taxon>
        <taxon>Rhodocyclales</taxon>
        <taxon>Zoogloeaceae</taxon>
        <taxon>Zoogloea</taxon>
    </lineage>
</organism>
<dbReference type="Gene3D" id="3.40.50.300">
    <property type="entry name" value="P-loop containing nucleotide triphosphate hydrolases"/>
    <property type="match status" value="1"/>
</dbReference>
<protein>
    <submittedName>
        <fullName evidence="1">MinD/ParA family protein</fullName>
    </submittedName>
</protein>
<dbReference type="Proteomes" id="UP000580043">
    <property type="component" value="Unassembled WGS sequence"/>
</dbReference>
<evidence type="ECO:0000313" key="2">
    <source>
        <dbReference type="Proteomes" id="UP000580043"/>
    </source>
</evidence>
<accession>A0A848GAG8</accession>
<keyword evidence="2" id="KW-1185">Reference proteome</keyword>
<dbReference type="SUPFAM" id="SSF52540">
    <property type="entry name" value="P-loop containing nucleoside triphosphate hydrolases"/>
    <property type="match status" value="1"/>
</dbReference>